<sequence>MHKKTIAKIAGVLVALCFLAVSVIPLTQNRQPVVTKAYADVNTYILQNNFPNPNIQTRKTPFWGVGAAYRNGVGRPEGIVVHETANNNDAIENEIAYESNNWNVPGRESYVHAFVDRSQIINTASTDLTCWGAGPVANARYISIELCREKTFDNFARSVNNDAYYVAYLLKKYNLPVTNATHTGSGTVWSHHAVSNFLGGTNHTDPTGYFSSWGYSMDQFFQLVQYKYNNLGVEPAEKVASKANISESEVVSGKASNQPFYYLTDAGIVKGGSANQFIGNTYQATSIVKTKNNGIYTLLTNGGAPLAWVRTGQLSLGGNDPIASQISVKNIAYLTDNSPLYYSLGNGFQANDISGPYSYSIKSVAKTESGRIFYLLVDNWTAEPFMWVENKNASLKDSLGSEIVSTIKGSPALPDKKGSKLPAAVSVLQAAPTSWLLEDGLHPTNDTTRVGTQVYVLGNRDINQINYTSVSVDGFDSIGYVPTSTLKYQTENLTSIISKQSGNGIVNNAAGAQVYSWPGGTPISGSILPQGSAWKFTTVVTTTDNVEWYQVGGYQWIKGSNINIQY</sequence>
<organism evidence="2 3">
    <name type="scientific">Xylocopilactobacillus apicola</name>
    <dbReference type="NCBI Taxonomy" id="2932184"/>
    <lineage>
        <taxon>Bacteria</taxon>
        <taxon>Bacillati</taxon>
        <taxon>Bacillota</taxon>
        <taxon>Bacilli</taxon>
        <taxon>Lactobacillales</taxon>
        <taxon>Lactobacillaceae</taxon>
        <taxon>Xylocopilactobacillus</taxon>
    </lineage>
</organism>
<protein>
    <recommendedName>
        <fullName evidence="1">N-acetylmuramoyl-L-alanine amidase domain-containing protein</fullName>
    </recommendedName>
</protein>
<dbReference type="AlphaFoldDB" id="A0AAU9DAD0"/>
<dbReference type="CDD" id="cd06583">
    <property type="entry name" value="PGRP"/>
    <property type="match status" value="1"/>
</dbReference>
<dbReference type="InterPro" id="IPR036505">
    <property type="entry name" value="Amidase/PGRP_sf"/>
</dbReference>
<dbReference type="GO" id="GO:0008745">
    <property type="term" value="F:N-acetylmuramoyl-L-alanine amidase activity"/>
    <property type="evidence" value="ECO:0007669"/>
    <property type="project" value="InterPro"/>
</dbReference>
<keyword evidence="3" id="KW-1185">Reference proteome</keyword>
<name>A0AAU9DAD0_9LACO</name>
<dbReference type="SMART" id="SM00644">
    <property type="entry name" value="Ami_2"/>
    <property type="match status" value="1"/>
</dbReference>
<dbReference type="SUPFAM" id="SSF55846">
    <property type="entry name" value="N-acetylmuramoyl-L-alanine amidase-like"/>
    <property type="match status" value="1"/>
</dbReference>
<dbReference type="GO" id="GO:0009253">
    <property type="term" value="P:peptidoglycan catabolic process"/>
    <property type="evidence" value="ECO:0007669"/>
    <property type="project" value="InterPro"/>
</dbReference>
<reference evidence="2 3" key="1">
    <citation type="journal article" date="2023" name="Microbiol. Spectr.">
        <title>Symbiosis of Carpenter Bees with Uncharacterized Lactic Acid Bacteria Showing NAD Auxotrophy.</title>
        <authorList>
            <person name="Kawasaki S."/>
            <person name="Ozawa K."/>
            <person name="Mori T."/>
            <person name="Yamamoto A."/>
            <person name="Ito M."/>
            <person name="Ohkuma M."/>
            <person name="Sakamoto M."/>
            <person name="Matsutani M."/>
        </authorList>
    </citation>
    <scope>NUCLEOTIDE SEQUENCE [LARGE SCALE GENOMIC DNA]</scope>
    <source>
        <strain evidence="2 3">XA3</strain>
    </source>
</reference>
<evidence type="ECO:0000313" key="3">
    <source>
        <dbReference type="Proteomes" id="UP001321861"/>
    </source>
</evidence>
<dbReference type="Proteomes" id="UP001321861">
    <property type="component" value="Chromosome"/>
</dbReference>
<evidence type="ECO:0000259" key="1">
    <source>
        <dbReference type="SMART" id="SM00644"/>
    </source>
</evidence>
<gene>
    <name evidence="2" type="ORF">XA3_02380</name>
</gene>
<feature type="domain" description="N-acetylmuramoyl-L-alanine amidase" evidence="1">
    <location>
        <begin position="63"/>
        <end position="207"/>
    </location>
</feature>
<dbReference type="Gene3D" id="3.40.80.10">
    <property type="entry name" value="Peptidoglycan recognition protein-like"/>
    <property type="match status" value="1"/>
</dbReference>
<dbReference type="KEGG" id="xap:XA3_02380"/>
<evidence type="ECO:0000313" key="2">
    <source>
        <dbReference type="EMBL" id="BDR57797.1"/>
    </source>
</evidence>
<dbReference type="Pfam" id="PF01510">
    <property type="entry name" value="Amidase_2"/>
    <property type="match status" value="1"/>
</dbReference>
<proteinExistence type="predicted"/>
<dbReference type="EMBL" id="AP026802">
    <property type="protein sequence ID" value="BDR57797.1"/>
    <property type="molecule type" value="Genomic_DNA"/>
</dbReference>
<accession>A0AAU9DAD0</accession>
<dbReference type="InterPro" id="IPR002502">
    <property type="entry name" value="Amidase_domain"/>
</dbReference>
<dbReference type="RefSeq" id="WP_317635738.1">
    <property type="nucleotide sequence ID" value="NZ_AP026802.1"/>
</dbReference>